<evidence type="ECO:0000313" key="2">
    <source>
        <dbReference type="Proteomes" id="UP000235965"/>
    </source>
</evidence>
<dbReference type="InParanoid" id="A0A2J7PUB1"/>
<organism evidence="1 2">
    <name type="scientific">Cryptotermes secundus</name>
    <dbReference type="NCBI Taxonomy" id="105785"/>
    <lineage>
        <taxon>Eukaryota</taxon>
        <taxon>Metazoa</taxon>
        <taxon>Ecdysozoa</taxon>
        <taxon>Arthropoda</taxon>
        <taxon>Hexapoda</taxon>
        <taxon>Insecta</taxon>
        <taxon>Pterygota</taxon>
        <taxon>Neoptera</taxon>
        <taxon>Polyneoptera</taxon>
        <taxon>Dictyoptera</taxon>
        <taxon>Blattodea</taxon>
        <taxon>Blattoidea</taxon>
        <taxon>Termitoidae</taxon>
        <taxon>Kalotermitidae</taxon>
        <taxon>Cryptotermitinae</taxon>
        <taxon>Cryptotermes</taxon>
    </lineage>
</organism>
<protein>
    <submittedName>
        <fullName evidence="1">Uncharacterized protein</fullName>
    </submittedName>
</protein>
<dbReference type="Proteomes" id="UP000235965">
    <property type="component" value="Unassembled WGS sequence"/>
</dbReference>
<dbReference type="EMBL" id="NEVH01021203">
    <property type="protein sequence ID" value="PNF19927.1"/>
    <property type="molecule type" value="Genomic_DNA"/>
</dbReference>
<dbReference type="AlphaFoldDB" id="A0A2J7PUB1"/>
<sequence>FMEPEGSLPFSQEPLDLPSGLFPSGFLTNIQSSSPHLYYMPSHLILLDLIVLIILREEYKLRTSSLCSLLQPPVTSSLFSPNILLNTLFSNTLSLCSSLNVRNQVSHPSEPQAKL</sequence>
<feature type="non-terminal residue" evidence="1">
    <location>
        <position position="1"/>
    </location>
</feature>
<comment type="caution">
    <text evidence="1">The sequence shown here is derived from an EMBL/GenBank/DDBJ whole genome shotgun (WGS) entry which is preliminary data.</text>
</comment>
<evidence type="ECO:0000313" key="1">
    <source>
        <dbReference type="EMBL" id="PNF19927.1"/>
    </source>
</evidence>
<gene>
    <name evidence="1" type="ORF">B7P43_G11504</name>
</gene>
<accession>A0A2J7PUB1</accession>
<keyword evidence="2" id="KW-1185">Reference proteome</keyword>
<proteinExistence type="predicted"/>
<reference evidence="1 2" key="1">
    <citation type="submission" date="2017-12" db="EMBL/GenBank/DDBJ databases">
        <title>Hemimetabolous genomes reveal molecular basis of termite eusociality.</title>
        <authorList>
            <person name="Harrison M.C."/>
            <person name="Jongepier E."/>
            <person name="Robertson H.M."/>
            <person name="Arning N."/>
            <person name="Bitard-Feildel T."/>
            <person name="Chao H."/>
            <person name="Childers C.P."/>
            <person name="Dinh H."/>
            <person name="Doddapaneni H."/>
            <person name="Dugan S."/>
            <person name="Gowin J."/>
            <person name="Greiner C."/>
            <person name="Han Y."/>
            <person name="Hu H."/>
            <person name="Hughes D.S.T."/>
            <person name="Huylmans A.-K."/>
            <person name="Kemena C."/>
            <person name="Kremer L.P.M."/>
            <person name="Lee S.L."/>
            <person name="Lopez-Ezquerra A."/>
            <person name="Mallet L."/>
            <person name="Monroy-Kuhn J.M."/>
            <person name="Moser A."/>
            <person name="Murali S.C."/>
            <person name="Muzny D.M."/>
            <person name="Otani S."/>
            <person name="Piulachs M.-D."/>
            <person name="Poelchau M."/>
            <person name="Qu J."/>
            <person name="Schaub F."/>
            <person name="Wada-Katsumata A."/>
            <person name="Worley K.C."/>
            <person name="Xie Q."/>
            <person name="Ylla G."/>
            <person name="Poulsen M."/>
            <person name="Gibbs R.A."/>
            <person name="Schal C."/>
            <person name="Richards S."/>
            <person name="Belles X."/>
            <person name="Korb J."/>
            <person name="Bornberg-Bauer E."/>
        </authorList>
    </citation>
    <scope>NUCLEOTIDE SEQUENCE [LARGE SCALE GENOMIC DNA]</scope>
    <source>
        <tissue evidence="1">Whole body</tissue>
    </source>
</reference>
<name>A0A2J7PUB1_9NEOP</name>